<dbReference type="InterPro" id="IPR028846">
    <property type="entry name" value="Recoverin"/>
</dbReference>
<dbReference type="InterPro" id="IPR011992">
    <property type="entry name" value="EF-hand-dom_pair"/>
</dbReference>
<dbReference type="CDD" id="cd00051">
    <property type="entry name" value="EFh"/>
    <property type="match status" value="2"/>
</dbReference>
<evidence type="ECO:0000256" key="1">
    <source>
        <dbReference type="ARBA" id="ARBA00006049"/>
    </source>
</evidence>
<dbReference type="GeneID" id="100891730"/>
<dbReference type="SUPFAM" id="SSF47473">
    <property type="entry name" value="EF-hand"/>
    <property type="match status" value="1"/>
</dbReference>
<dbReference type="PRINTS" id="PR00450">
    <property type="entry name" value="RECOVERIN"/>
</dbReference>
<reference evidence="9" key="1">
    <citation type="submission" date="2015-02" db="EMBL/GenBank/DDBJ databases">
        <title>Genome sequencing for Strongylocentrotus purpuratus.</title>
        <authorList>
            <person name="Murali S."/>
            <person name="Liu Y."/>
            <person name="Vee V."/>
            <person name="English A."/>
            <person name="Wang M."/>
            <person name="Skinner E."/>
            <person name="Han Y."/>
            <person name="Muzny D.M."/>
            <person name="Worley K.C."/>
            <person name="Gibbs R.A."/>
        </authorList>
    </citation>
    <scope>NUCLEOTIDE SEQUENCE</scope>
</reference>
<evidence type="ECO:0000313" key="8">
    <source>
        <dbReference type="EnsemblMetazoa" id="XP_003723564"/>
    </source>
</evidence>
<dbReference type="PANTHER" id="PTHR23055:SF178">
    <property type="entry name" value="NEUROCALCIN HOMOLOG"/>
    <property type="match status" value="1"/>
</dbReference>
<dbReference type="InParanoid" id="A0A7M7GFL0"/>
<evidence type="ECO:0000256" key="6">
    <source>
        <dbReference type="ARBA" id="ARBA00023288"/>
    </source>
</evidence>
<keyword evidence="3" id="KW-0479">Metal-binding</keyword>
<feature type="domain" description="EF-hand" evidence="7">
    <location>
        <begin position="147"/>
        <end position="182"/>
    </location>
</feature>
<dbReference type="Pfam" id="PF13499">
    <property type="entry name" value="EF-hand_7"/>
    <property type="match status" value="1"/>
</dbReference>
<comment type="similarity">
    <text evidence="1">Belongs to the recoverin family.</text>
</comment>
<evidence type="ECO:0000313" key="9">
    <source>
        <dbReference type="Proteomes" id="UP000007110"/>
    </source>
</evidence>
<dbReference type="EnsemblMetazoa" id="XM_003723516">
    <property type="protein sequence ID" value="XP_003723564"/>
    <property type="gene ID" value="LOC100891730"/>
</dbReference>
<keyword evidence="2" id="KW-0519">Myristate</keyword>
<dbReference type="PROSITE" id="PS00018">
    <property type="entry name" value="EF_HAND_1"/>
    <property type="match status" value="3"/>
</dbReference>
<dbReference type="PANTHER" id="PTHR23055">
    <property type="entry name" value="CALCIUM BINDING PROTEINS"/>
    <property type="match status" value="1"/>
</dbReference>
<organism evidence="8 9">
    <name type="scientific">Strongylocentrotus purpuratus</name>
    <name type="common">Purple sea urchin</name>
    <dbReference type="NCBI Taxonomy" id="7668"/>
    <lineage>
        <taxon>Eukaryota</taxon>
        <taxon>Metazoa</taxon>
        <taxon>Echinodermata</taxon>
        <taxon>Eleutherozoa</taxon>
        <taxon>Echinozoa</taxon>
        <taxon>Echinoidea</taxon>
        <taxon>Euechinoidea</taxon>
        <taxon>Echinacea</taxon>
        <taxon>Camarodonta</taxon>
        <taxon>Echinidea</taxon>
        <taxon>Strongylocentrotidae</taxon>
        <taxon>Strongylocentrotus</taxon>
    </lineage>
</organism>
<reference evidence="8" key="2">
    <citation type="submission" date="2021-01" db="UniProtKB">
        <authorList>
            <consortium name="EnsemblMetazoa"/>
        </authorList>
    </citation>
    <scope>IDENTIFICATION</scope>
</reference>
<dbReference type="KEGG" id="spu:100891730"/>
<name>A0A7M7GFL0_STRPU</name>
<dbReference type="FunFam" id="1.10.238.10:FF:000009">
    <property type="entry name" value="Visinin-like protein 1"/>
    <property type="match status" value="1"/>
</dbReference>
<dbReference type="Proteomes" id="UP000007110">
    <property type="component" value="Unassembled WGS sequence"/>
</dbReference>
<evidence type="ECO:0000256" key="2">
    <source>
        <dbReference type="ARBA" id="ARBA00022707"/>
    </source>
</evidence>
<evidence type="ECO:0000256" key="5">
    <source>
        <dbReference type="ARBA" id="ARBA00022837"/>
    </source>
</evidence>
<evidence type="ECO:0000256" key="3">
    <source>
        <dbReference type="ARBA" id="ARBA00022723"/>
    </source>
</evidence>
<keyword evidence="4" id="KW-0677">Repeat</keyword>
<protein>
    <recommendedName>
        <fullName evidence="7">EF-hand domain-containing protein</fullName>
    </recommendedName>
</protein>
<keyword evidence="5" id="KW-0106">Calcium</keyword>
<dbReference type="SMART" id="SM00054">
    <property type="entry name" value="EFh"/>
    <property type="match status" value="3"/>
</dbReference>
<dbReference type="OrthoDB" id="191686at2759"/>
<proteinExistence type="inferred from homology"/>
<dbReference type="AlphaFoldDB" id="A0A7M7GFL0"/>
<dbReference type="InterPro" id="IPR002048">
    <property type="entry name" value="EF_hand_dom"/>
</dbReference>
<keyword evidence="6" id="KW-0449">Lipoprotein</keyword>
<accession>A0A7M7GFL0</accession>
<keyword evidence="9" id="KW-1185">Reference proteome</keyword>
<evidence type="ECO:0000259" key="7">
    <source>
        <dbReference type="PROSITE" id="PS50222"/>
    </source>
</evidence>
<feature type="domain" description="EF-hand" evidence="7">
    <location>
        <begin position="97"/>
        <end position="132"/>
    </location>
</feature>
<evidence type="ECO:0000256" key="4">
    <source>
        <dbReference type="ARBA" id="ARBA00022737"/>
    </source>
</evidence>
<dbReference type="InterPro" id="IPR018247">
    <property type="entry name" value="EF_Hand_1_Ca_BS"/>
</dbReference>
<dbReference type="Gene3D" id="1.10.238.10">
    <property type="entry name" value="EF-hand"/>
    <property type="match status" value="1"/>
</dbReference>
<dbReference type="RefSeq" id="XP_003723564.2">
    <property type="nucleotide sequence ID" value="XM_003723516.3"/>
</dbReference>
<sequence>MGNKPSNDLKPETLSDLCKQTEFTEEELQQWYADFKKASSKDYLTKSDFKKVYAQYFPTGDATKFTEHVYRTFDSNGDGTISFREFMCGMSVLARGTVEQKLSWIFSMYDINKDGYISRPEMLEILQSLYRMVGEMNDEATRYEEDTPENKLEMIFRNVDRDCDNRLSLNEFLDAASNDPGIKTMLQI</sequence>
<dbReference type="GO" id="GO:0005509">
    <property type="term" value="F:calcium ion binding"/>
    <property type="evidence" value="ECO:0000318"/>
    <property type="project" value="GO_Central"/>
</dbReference>
<dbReference type="GO" id="GO:0009966">
    <property type="term" value="P:regulation of signal transduction"/>
    <property type="evidence" value="ECO:0000318"/>
    <property type="project" value="GO_Central"/>
</dbReference>
<dbReference type="Pfam" id="PF13202">
    <property type="entry name" value="EF-hand_5"/>
    <property type="match status" value="1"/>
</dbReference>
<dbReference type="OMA" id="SFREFMC"/>
<dbReference type="PROSITE" id="PS50222">
    <property type="entry name" value="EF_HAND_2"/>
    <property type="match status" value="3"/>
</dbReference>
<feature type="domain" description="EF-hand" evidence="7">
    <location>
        <begin position="61"/>
        <end position="96"/>
    </location>
</feature>